<gene>
    <name evidence="1" type="primary">AlNc14C468G11819</name>
    <name evidence="1" type="ORF">ALNC14_133070</name>
</gene>
<protein>
    <submittedName>
        <fullName evidence="1">AlNc14C468G11819 protein</fullName>
    </submittedName>
</protein>
<name>F0X081_9STRA</name>
<proteinExistence type="predicted"/>
<dbReference type="AlphaFoldDB" id="F0X081"/>
<sequence>MYRISSNGIMESQRYEGFFNHLNFHECEHPVDDSKCKYGNRSMWDITYILSQRKHIQSSAEEKHLYDFKSRRGGDIMDHFQKLDDFCLSMKALGDVISPDEKMVFLLGSLSDKYDQIRKIIEDIREIDIPNVKEMHRREHEGMVKKEVSEVALQAAKYNSKEPYEGCKGRKEHKKKTTIKCFHCKRNRHMKKDYWKVRNGGKETMNEQAFSSYESKASGWMLDSGASCNDLYI</sequence>
<evidence type="ECO:0000313" key="1">
    <source>
        <dbReference type="EMBL" id="CCA27163.1"/>
    </source>
</evidence>
<accession>F0X081</accession>
<dbReference type="EMBL" id="FR824510">
    <property type="protein sequence ID" value="CCA27163.1"/>
    <property type="molecule type" value="Genomic_DNA"/>
</dbReference>
<dbReference type="HOGENOM" id="CLU_1191714_0_0_1"/>
<dbReference type="Pfam" id="PF14223">
    <property type="entry name" value="Retrotran_gag_2"/>
    <property type="match status" value="1"/>
</dbReference>
<reference evidence="1" key="2">
    <citation type="submission" date="2011-02" db="EMBL/GenBank/DDBJ databases">
        <authorList>
            <person name="MacLean D."/>
        </authorList>
    </citation>
    <scope>NUCLEOTIDE SEQUENCE</scope>
</reference>
<reference evidence="1" key="1">
    <citation type="journal article" date="2011" name="PLoS Biol.">
        <title>Gene gain and loss during evolution of obligate parasitism in the white rust pathogen of Arabidopsis thaliana.</title>
        <authorList>
            <person name="Kemen E."/>
            <person name="Gardiner A."/>
            <person name="Schultz-Larsen T."/>
            <person name="Kemen A.C."/>
            <person name="Balmuth A.L."/>
            <person name="Robert-Seilaniantz A."/>
            <person name="Bailey K."/>
            <person name="Holub E."/>
            <person name="Studholme D.J."/>
            <person name="Maclean D."/>
            <person name="Jones J.D."/>
        </authorList>
    </citation>
    <scope>NUCLEOTIDE SEQUENCE</scope>
</reference>
<organism evidence="1">
    <name type="scientific">Albugo laibachii Nc14</name>
    <dbReference type="NCBI Taxonomy" id="890382"/>
    <lineage>
        <taxon>Eukaryota</taxon>
        <taxon>Sar</taxon>
        <taxon>Stramenopiles</taxon>
        <taxon>Oomycota</taxon>
        <taxon>Peronosporomycetes</taxon>
        <taxon>Albuginales</taxon>
        <taxon>Albuginaceae</taxon>
        <taxon>Albugo</taxon>
    </lineage>
</organism>